<dbReference type="PROSITE" id="PS50262">
    <property type="entry name" value="G_PROTEIN_RECEP_F1_2"/>
    <property type="match status" value="1"/>
</dbReference>
<keyword evidence="8 10" id="KW-0675">Receptor</keyword>
<dbReference type="InterPro" id="IPR017452">
    <property type="entry name" value="GPCR_Rhodpsn_7TM"/>
</dbReference>
<dbReference type="Gene3D" id="1.20.1070.10">
    <property type="entry name" value="Rhodopsin 7-helix transmembrane proteins"/>
    <property type="match status" value="1"/>
</dbReference>
<dbReference type="PROSITE" id="PS00237">
    <property type="entry name" value="G_PROTEIN_RECEP_F1_1"/>
    <property type="match status" value="1"/>
</dbReference>
<feature type="transmembrane region" description="Helical" evidence="12">
    <location>
        <begin position="218"/>
        <end position="242"/>
    </location>
</feature>
<dbReference type="PANTHER" id="PTHR24248:SF120">
    <property type="entry name" value="G-PROTEIN COUPLED RECEPTORS FAMILY 1 PROFILE DOMAIN-CONTAINING PROTEIN"/>
    <property type="match status" value="1"/>
</dbReference>
<dbReference type="Proteomes" id="UP000838412">
    <property type="component" value="Chromosome 7"/>
</dbReference>
<evidence type="ECO:0000256" key="6">
    <source>
        <dbReference type="ARBA" id="ARBA00023040"/>
    </source>
</evidence>
<proteinExistence type="inferred from homology"/>
<evidence type="ECO:0000256" key="1">
    <source>
        <dbReference type="ARBA" id="ARBA00004651"/>
    </source>
</evidence>
<evidence type="ECO:0000256" key="12">
    <source>
        <dbReference type="SAM" id="Phobius"/>
    </source>
</evidence>
<keyword evidence="15" id="KW-1185">Reference proteome</keyword>
<evidence type="ECO:0000256" key="9">
    <source>
        <dbReference type="ARBA" id="ARBA00023224"/>
    </source>
</evidence>
<accession>A0A8K0EWW9</accession>
<evidence type="ECO:0000259" key="13">
    <source>
        <dbReference type="PROSITE" id="PS50262"/>
    </source>
</evidence>
<comment type="subcellular location">
    <subcellularLocation>
        <location evidence="1">Cell membrane</location>
        <topology evidence="1">Multi-pass membrane protein</topology>
    </subcellularLocation>
</comment>
<dbReference type="PANTHER" id="PTHR24248">
    <property type="entry name" value="ADRENERGIC RECEPTOR-RELATED G-PROTEIN COUPLED RECEPTOR"/>
    <property type="match status" value="1"/>
</dbReference>
<feature type="transmembrane region" description="Helical" evidence="12">
    <location>
        <begin position="60"/>
        <end position="85"/>
    </location>
</feature>
<comment type="similarity">
    <text evidence="10">Belongs to the G-protein coupled receptor 1 family.</text>
</comment>
<dbReference type="Pfam" id="PF00001">
    <property type="entry name" value="7tm_1"/>
    <property type="match status" value="1"/>
</dbReference>
<keyword evidence="7 12" id="KW-0472">Membrane</keyword>
<evidence type="ECO:0000313" key="15">
    <source>
        <dbReference type="Proteomes" id="UP000838412"/>
    </source>
</evidence>
<feature type="transmembrane region" description="Helical" evidence="12">
    <location>
        <begin position="176"/>
        <end position="198"/>
    </location>
</feature>
<dbReference type="PRINTS" id="PR01471">
    <property type="entry name" value="HISTAMINEH3R"/>
</dbReference>
<dbReference type="GO" id="GO:0004969">
    <property type="term" value="F:histamine receptor activity"/>
    <property type="evidence" value="ECO:0007669"/>
    <property type="project" value="InterPro"/>
</dbReference>
<dbReference type="InterPro" id="IPR000276">
    <property type="entry name" value="GPCR_Rhodpsn"/>
</dbReference>
<dbReference type="GO" id="GO:0005886">
    <property type="term" value="C:plasma membrane"/>
    <property type="evidence" value="ECO:0007669"/>
    <property type="project" value="UniProtKB-SubCell"/>
</dbReference>
<evidence type="ECO:0000256" key="11">
    <source>
        <dbReference type="SAM" id="MobiDB-lite"/>
    </source>
</evidence>
<dbReference type="SUPFAM" id="SSF81321">
    <property type="entry name" value="Family A G protein-coupled receptor-like"/>
    <property type="match status" value="1"/>
</dbReference>
<dbReference type="EMBL" id="OV696692">
    <property type="protein sequence ID" value="CAH1269478.1"/>
    <property type="molecule type" value="Genomic_DNA"/>
</dbReference>
<keyword evidence="5 12" id="KW-1133">Transmembrane helix</keyword>
<feature type="transmembrane region" description="Helical" evidence="12">
    <location>
        <begin position="97"/>
        <end position="121"/>
    </location>
</feature>
<dbReference type="GO" id="GO:0043410">
    <property type="term" value="P:positive regulation of MAPK cascade"/>
    <property type="evidence" value="ECO:0007669"/>
    <property type="project" value="TreeGrafter"/>
</dbReference>
<evidence type="ECO:0000256" key="8">
    <source>
        <dbReference type="ARBA" id="ARBA00023170"/>
    </source>
</evidence>
<evidence type="ECO:0000256" key="4">
    <source>
        <dbReference type="ARBA" id="ARBA00022692"/>
    </source>
</evidence>
<dbReference type="SMART" id="SM01381">
    <property type="entry name" value="7TM_GPCR_Srsx"/>
    <property type="match status" value="1"/>
</dbReference>
<evidence type="ECO:0000256" key="7">
    <source>
        <dbReference type="ARBA" id="ARBA00023136"/>
    </source>
</evidence>
<evidence type="ECO:0000256" key="3">
    <source>
        <dbReference type="ARBA" id="ARBA00022553"/>
    </source>
</evidence>
<protein>
    <submittedName>
        <fullName evidence="14">CHRM1 protein</fullName>
    </submittedName>
</protein>
<dbReference type="OrthoDB" id="10071887at2759"/>
<dbReference type="PRINTS" id="PR00237">
    <property type="entry name" value="GPCRRHODOPSN"/>
</dbReference>
<evidence type="ECO:0000256" key="2">
    <source>
        <dbReference type="ARBA" id="ARBA00022475"/>
    </source>
</evidence>
<dbReference type="AlphaFoldDB" id="A0A8K0EWW9"/>
<dbReference type="InterPro" id="IPR003980">
    <property type="entry name" value="Histamine_H3_rcpt"/>
</dbReference>
<feature type="region of interest" description="Disordered" evidence="11">
    <location>
        <begin position="266"/>
        <end position="297"/>
    </location>
</feature>
<keyword evidence="3" id="KW-0597">Phosphoprotein</keyword>
<reference evidence="14" key="1">
    <citation type="submission" date="2022-01" db="EMBL/GenBank/DDBJ databases">
        <authorList>
            <person name="Braso-Vives M."/>
        </authorList>
    </citation>
    <scope>NUCLEOTIDE SEQUENCE</scope>
</reference>
<evidence type="ECO:0000256" key="5">
    <source>
        <dbReference type="ARBA" id="ARBA00022989"/>
    </source>
</evidence>
<dbReference type="GO" id="GO:0071880">
    <property type="term" value="P:adenylate cyclase-activating adrenergic receptor signaling pathway"/>
    <property type="evidence" value="ECO:0007669"/>
    <property type="project" value="TreeGrafter"/>
</dbReference>
<keyword evidence="6 10" id="KW-0297">G-protein coupled receptor</keyword>
<gene>
    <name evidence="14" type="primary">CHRM1</name>
    <name evidence="14" type="ORF">BLAG_LOCUS22119</name>
</gene>
<feature type="domain" description="G-protein coupled receptors family 1 profile" evidence="13">
    <location>
        <begin position="76"/>
        <end position="411"/>
    </location>
</feature>
<organism evidence="14 15">
    <name type="scientific">Branchiostoma lanceolatum</name>
    <name type="common">Common lancelet</name>
    <name type="synonym">Amphioxus lanceolatum</name>
    <dbReference type="NCBI Taxonomy" id="7740"/>
    <lineage>
        <taxon>Eukaryota</taxon>
        <taxon>Metazoa</taxon>
        <taxon>Chordata</taxon>
        <taxon>Cephalochordata</taxon>
        <taxon>Leptocardii</taxon>
        <taxon>Amphioxiformes</taxon>
        <taxon>Branchiostomatidae</taxon>
        <taxon>Branchiostoma</taxon>
    </lineage>
</organism>
<keyword evidence="2" id="KW-1003">Cell membrane</keyword>
<dbReference type="CDD" id="cd15048">
    <property type="entry name" value="7tmA_Histamine_H3R_H4R"/>
    <property type="match status" value="1"/>
</dbReference>
<feature type="transmembrane region" description="Helical" evidence="12">
    <location>
        <begin position="360"/>
        <end position="380"/>
    </location>
</feature>
<evidence type="ECO:0000256" key="10">
    <source>
        <dbReference type="RuleBase" id="RU000688"/>
    </source>
</evidence>
<evidence type="ECO:0000313" key="14">
    <source>
        <dbReference type="EMBL" id="CAH1269478.1"/>
    </source>
</evidence>
<keyword evidence="9 10" id="KW-0807">Transducer</keyword>
<name>A0A8K0EWW9_BRALA</name>
<sequence>MENTTANMATVEENYTTDFTTDFLSNGTTSLMSLTTNNGSTNGTDGTSGYTPPFSPAVTAVLAFLIGVVILITVCGNLLVIIAFWQNRNLRTTSNYFLLNLAFADFLIGSIAIPMYVPYILSGVWSLGHDACIVWLVIDYCVCSASTLNIMAISLDRYHCVTQAVKYSMRKSIKRTMCHMGLVWIIAFLLYGPAIIGWEHFMGERIVPNDKCYVEFHSNFPFTFTASLVEFFTPFISVSFFYCRIYMEIRKRTQAKLARRVDLQNIGPKKTSNGNARLKRNRLSPTNNVKDSDVEDQKTSYDQLAVTPIEADGSSTASVQAAAPQGVGPSTSSEPIITDQIKKKKPQLDMAKEMRVAKTLAIIVLVFGICWAPYTILTLVRTVCQNCISDVVYEVSFWFLWLNSTVNPIIYAVCHTQFRAAFITLLGRWYQCIVSVFPSAQESTNLDQRYRNSPEATTMGVSGALAMESMNNRASKV</sequence>
<keyword evidence="4 10" id="KW-0812">Transmembrane</keyword>
<feature type="transmembrane region" description="Helical" evidence="12">
    <location>
        <begin position="133"/>
        <end position="155"/>
    </location>
</feature>